<comment type="caution">
    <text evidence="11">The sequence shown here is derived from an EMBL/GenBank/DDBJ whole genome shotgun (WGS) entry which is preliminary data.</text>
</comment>
<dbReference type="PANTHER" id="PTHR42885">
    <property type="entry name" value="HISTIDINOL-PHOSPHATE AMINOTRANSFERASE-RELATED"/>
    <property type="match status" value="1"/>
</dbReference>
<comment type="pathway">
    <text evidence="9">Amino-acid biosynthesis; L-histidine biosynthesis; L-histidine from 5-phospho-alpha-D-ribose 1-diphosphate: step 7/9.</text>
</comment>
<dbReference type="InterPro" id="IPR001917">
    <property type="entry name" value="Aminotrans_II_pyridoxalP_BS"/>
</dbReference>
<proteinExistence type="inferred from homology"/>
<keyword evidence="7 9" id="KW-0663">Pyridoxal phosphate</keyword>
<keyword evidence="12" id="KW-1185">Reference proteome</keyword>
<evidence type="ECO:0000313" key="12">
    <source>
        <dbReference type="Proteomes" id="UP000003560"/>
    </source>
</evidence>
<dbReference type="HOGENOM" id="CLU_017584_3_1_11"/>
<evidence type="ECO:0000256" key="6">
    <source>
        <dbReference type="ARBA" id="ARBA00022679"/>
    </source>
</evidence>
<dbReference type="UniPathway" id="UPA00031">
    <property type="reaction ID" value="UER00012"/>
</dbReference>
<dbReference type="GO" id="GO:0030170">
    <property type="term" value="F:pyridoxal phosphate binding"/>
    <property type="evidence" value="ECO:0007669"/>
    <property type="project" value="InterPro"/>
</dbReference>
<comment type="catalytic activity">
    <reaction evidence="9">
        <text>L-histidinol phosphate + 2-oxoglutarate = 3-(imidazol-4-yl)-2-oxopropyl phosphate + L-glutamate</text>
        <dbReference type="Rhea" id="RHEA:23744"/>
        <dbReference type="ChEBI" id="CHEBI:16810"/>
        <dbReference type="ChEBI" id="CHEBI:29985"/>
        <dbReference type="ChEBI" id="CHEBI:57766"/>
        <dbReference type="ChEBI" id="CHEBI:57980"/>
        <dbReference type="EC" id="2.6.1.9"/>
    </reaction>
</comment>
<dbReference type="PANTHER" id="PTHR42885:SF2">
    <property type="entry name" value="HISTIDINOL-PHOSPHATE AMINOTRANSFERASE"/>
    <property type="match status" value="1"/>
</dbReference>
<evidence type="ECO:0000256" key="7">
    <source>
        <dbReference type="ARBA" id="ARBA00022898"/>
    </source>
</evidence>
<dbReference type="STRING" id="445975.COLSTE_00524"/>
<dbReference type="AlphaFoldDB" id="B6G8Y3"/>
<comment type="similarity">
    <text evidence="2 9">Belongs to the class-II pyridoxal-phosphate-dependent aminotransferase family. Histidinol-phosphate aminotransferase subfamily.</text>
</comment>
<evidence type="ECO:0000259" key="10">
    <source>
        <dbReference type="Pfam" id="PF00155"/>
    </source>
</evidence>
<evidence type="ECO:0000256" key="1">
    <source>
        <dbReference type="ARBA" id="ARBA00001933"/>
    </source>
</evidence>
<evidence type="ECO:0000256" key="4">
    <source>
        <dbReference type="ARBA" id="ARBA00022576"/>
    </source>
</evidence>
<accession>B6G8Y3</accession>
<evidence type="ECO:0000256" key="2">
    <source>
        <dbReference type="ARBA" id="ARBA00007970"/>
    </source>
</evidence>
<dbReference type="eggNOG" id="COG0079">
    <property type="taxonomic scope" value="Bacteria"/>
</dbReference>
<dbReference type="InterPro" id="IPR005861">
    <property type="entry name" value="HisP_aminotrans"/>
</dbReference>
<evidence type="ECO:0000256" key="3">
    <source>
        <dbReference type="ARBA" id="ARBA00011738"/>
    </source>
</evidence>
<dbReference type="InterPro" id="IPR015424">
    <property type="entry name" value="PyrdxlP-dep_Trfase"/>
</dbReference>
<keyword evidence="4 9" id="KW-0032">Aminotransferase</keyword>
<dbReference type="OrthoDB" id="9809616at2"/>
<dbReference type="PROSITE" id="PS00599">
    <property type="entry name" value="AA_TRANSFER_CLASS_2"/>
    <property type="match status" value="1"/>
</dbReference>
<dbReference type="InterPro" id="IPR004839">
    <property type="entry name" value="Aminotransferase_I/II_large"/>
</dbReference>
<gene>
    <name evidence="9 11" type="primary">hisC</name>
    <name evidence="11" type="ORF">COLSTE_00524</name>
</gene>
<dbReference type="EC" id="2.6.1.9" evidence="9"/>
<feature type="domain" description="Aminotransferase class I/classII large" evidence="10">
    <location>
        <begin position="20"/>
        <end position="344"/>
    </location>
</feature>
<organism evidence="11 12">
    <name type="scientific">Collinsella stercoris DSM 13279</name>
    <dbReference type="NCBI Taxonomy" id="445975"/>
    <lineage>
        <taxon>Bacteria</taxon>
        <taxon>Bacillati</taxon>
        <taxon>Actinomycetota</taxon>
        <taxon>Coriobacteriia</taxon>
        <taxon>Coriobacteriales</taxon>
        <taxon>Coriobacteriaceae</taxon>
        <taxon>Collinsella</taxon>
    </lineage>
</organism>
<evidence type="ECO:0000256" key="9">
    <source>
        <dbReference type="HAMAP-Rule" id="MF_01023"/>
    </source>
</evidence>
<keyword evidence="5 9" id="KW-0028">Amino-acid biosynthesis</keyword>
<dbReference type="GO" id="GO:0000105">
    <property type="term" value="P:L-histidine biosynthetic process"/>
    <property type="evidence" value="ECO:0007669"/>
    <property type="project" value="UniProtKB-UniRule"/>
</dbReference>
<dbReference type="Gene3D" id="3.40.640.10">
    <property type="entry name" value="Type I PLP-dependent aspartate aminotransferase-like (Major domain)"/>
    <property type="match status" value="1"/>
</dbReference>
<dbReference type="EMBL" id="ABXJ01000029">
    <property type="protein sequence ID" value="EEA91270.1"/>
    <property type="molecule type" value="Genomic_DNA"/>
</dbReference>
<sequence length="349" mass="37675">MQPHLRSIEPYDPNFTATRINLSANENTHPLPASVREAVDEVLAATPLNRYPDPMSDALRDEIAAVNDVSRAQVCVGNGGDELLYNFLLAFGGRNRSVLICPPCFSEYAFFAQLTETNVRTAGRDPRTLTLDEEALLACARTCDLVIVTSPNNPTGDLADLGLIERACHACHGLVMVDEAYIEFAGEDASALPLLAHLDNLVILRTLSKAYGAAGTRCGYVMAATDIIDALSAVRQIYSVNVLTQAAALALVRKRGALEPLTASIVTERARLQRALEELPGITVWPSSANFLLVRMAGATAIRNRLRDEYSILVRDFSAAAGLEDCLRITVGTPEENDAVIAALTELLP</sequence>
<keyword evidence="6 9" id="KW-0808">Transferase</keyword>
<protein>
    <recommendedName>
        <fullName evidence="9">Histidinol-phosphate aminotransferase</fullName>
        <ecNumber evidence="9">2.6.1.9</ecNumber>
    </recommendedName>
    <alternativeName>
        <fullName evidence="9">Imidazole acetol-phosphate transaminase</fullName>
    </alternativeName>
</protein>
<feature type="modified residue" description="N6-(pyridoxal phosphate)lysine" evidence="9">
    <location>
        <position position="209"/>
    </location>
</feature>
<reference evidence="11 12" key="1">
    <citation type="submission" date="2008-10" db="EMBL/GenBank/DDBJ databases">
        <title>Draft genome sequence of Collinsella stercoris (DSM 13279).</title>
        <authorList>
            <person name="Sudarsanam P."/>
            <person name="Ley R."/>
            <person name="Guruge J."/>
            <person name="Turnbaugh P.J."/>
            <person name="Mahowald M."/>
            <person name="Liep D."/>
            <person name="Gordon J."/>
        </authorList>
    </citation>
    <scope>NUCLEOTIDE SEQUENCE [LARGE SCALE GENOMIC DNA]</scope>
    <source>
        <strain evidence="11 12">DSM 13279</strain>
    </source>
</reference>
<dbReference type="Pfam" id="PF00155">
    <property type="entry name" value="Aminotran_1_2"/>
    <property type="match status" value="1"/>
</dbReference>
<dbReference type="CDD" id="cd00609">
    <property type="entry name" value="AAT_like"/>
    <property type="match status" value="1"/>
</dbReference>
<dbReference type="Gene3D" id="3.90.1150.10">
    <property type="entry name" value="Aspartate Aminotransferase, domain 1"/>
    <property type="match status" value="1"/>
</dbReference>
<evidence type="ECO:0000313" key="11">
    <source>
        <dbReference type="EMBL" id="EEA91270.1"/>
    </source>
</evidence>
<dbReference type="HAMAP" id="MF_01023">
    <property type="entry name" value="HisC_aminotrans_2"/>
    <property type="match status" value="1"/>
</dbReference>
<keyword evidence="8 9" id="KW-0368">Histidine biosynthesis</keyword>
<comment type="subunit">
    <text evidence="3 9">Homodimer.</text>
</comment>
<reference evidence="11 12" key="2">
    <citation type="submission" date="2008-10" db="EMBL/GenBank/DDBJ databases">
        <authorList>
            <person name="Fulton L."/>
            <person name="Clifton S."/>
            <person name="Fulton B."/>
            <person name="Xu J."/>
            <person name="Minx P."/>
            <person name="Pepin K.H."/>
            <person name="Johnson M."/>
            <person name="Thiruvilangam P."/>
            <person name="Bhonagiri V."/>
            <person name="Nash W.E."/>
            <person name="Mardis E.R."/>
            <person name="Wilson R.K."/>
        </authorList>
    </citation>
    <scope>NUCLEOTIDE SEQUENCE [LARGE SCALE GENOMIC DNA]</scope>
    <source>
        <strain evidence="11 12">DSM 13279</strain>
    </source>
</reference>
<name>B6G8Y3_9ACTN</name>
<dbReference type="Proteomes" id="UP000003560">
    <property type="component" value="Unassembled WGS sequence"/>
</dbReference>
<evidence type="ECO:0000256" key="5">
    <source>
        <dbReference type="ARBA" id="ARBA00022605"/>
    </source>
</evidence>
<evidence type="ECO:0000256" key="8">
    <source>
        <dbReference type="ARBA" id="ARBA00023102"/>
    </source>
</evidence>
<dbReference type="InterPro" id="IPR015422">
    <property type="entry name" value="PyrdxlP-dep_Trfase_small"/>
</dbReference>
<comment type="cofactor">
    <cofactor evidence="1 9">
        <name>pyridoxal 5'-phosphate</name>
        <dbReference type="ChEBI" id="CHEBI:597326"/>
    </cofactor>
</comment>
<dbReference type="NCBIfam" id="TIGR01141">
    <property type="entry name" value="hisC"/>
    <property type="match status" value="1"/>
</dbReference>
<dbReference type="InterPro" id="IPR015421">
    <property type="entry name" value="PyrdxlP-dep_Trfase_major"/>
</dbReference>
<dbReference type="SUPFAM" id="SSF53383">
    <property type="entry name" value="PLP-dependent transferases"/>
    <property type="match status" value="1"/>
</dbReference>
<dbReference type="GO" id="GO:0004400">
    <property type="term" value="F:histidinol-phosphate transaminase activity"/>
    <property type="evidence" value="ECO:0007669"/>
    <property type="project" value="UniProtKB-UniRule"/>
</dbReference>